<organism evidence="10 11">
    <name type="scientific">Lepidopterella palustris CBS 459.81</name>
    <dbReference type="NCBI Taxonomy" id="1314670"/>
    <lineage>
        <taxon>Eukaryota</taxon>
        <taxon>Fungi</taxon>
        <taxon>Dikarya</taxon>
        <taxon>Ascomycota</taxon>
        <taxon>Pezizomycotina</taxon>
        <taxon>Dothideomycetes</taxon>
        <taxon>Pleosporomycetidae</taxon>
        <taxon>Mytilinidiales</taxon>
        <taxon>Argynnaceae</taxon>
        <taxon>Lepidopterella</taxon>
    </lineage>
</organism>
<reference evidence="10 11" key="1">
    <citation type="journal article" date="2016" name="Nat. Commun.">
        <title>Ectomycorrhizal ecology is imprinted in the genome of the dominant symbiotic fungus Cenococcum geophilum.</title>
        <authorList>
            <consortium name="DOE Joint Genome Institute"/>
            <person name="Peter M."/>
            <person name="Kohler A."/>
            <person name="Ohm R.A."/>
            <person name="Kuo A."/>
            <person name="Krutzmann J."/>
            <person name="Morin E."/>
            <person name="Arend M."/>
            <person name="Barry K.W."/>
            <person name="Binder M."/>
            <person name="Choi C."/>
            <person name="Clum A."/>
            <person name="Copeland A."/>
            <person name="Grisel N."/>
            <person name="Haridas S."/>
            <person name="Kipfer T."/>
            <person name="LaButti K."/>
            <person name="Lindquist E."/>
            <person name="Lipzen A."/>
            <person name="Maire R."/>
            <person name="Meier B."/>
            <person name="Mihaltcheva S."/>
            <person name="Molinier V."/>
            <person name="Murat C."/>
            <person name="Poggeler S."/>
            <person name="Quandt C.A."/>
            <person name="Sperisen C."/>
            <person name="Tritt A."/>
            <person name="Tisserant E."/>
            <person name="Crous P.W."/>
            <person name="Henrissat B."/>
            <person name="Nehls U."/>
            <person name="Egli S."/>
            <person name="Spatafora J.W."/>
            <person name="Grigoriev I.V."/>
            <person name="Martin F.M."/>
        </authorList>
    </citation>
    <scope>NUCLEOTIDE SEQUENCE [LARGE SCALE GENOMIC DNA]</scope>
    <source>
        <strain evidence="10 11">CBS 459.81</strain>
    </source>
</reference>
<proteinExistence type="inferred from homology"/>
<evidence type="ECO:0000256" key="9">
    <source>
        <dbReference type="RuleBase" id="RU362118"/>
    </source>
</evidence>
<keyword evidence="11" id="KW-1185">Reference proteome</keyword>
<dbReference type="InterPro" id="IPR015424">
    <property type="entry name" value="PyrdxlP-dep_Trfase"/>
</dbReference>
<dbReference type="Pfam" id="PF01053">
    <property type="entry name" value="Cys_Met_Meta_PP"/>
    <property type="match status" value="1"/>
</dbReference>
<name>A0A8E2DX19_9PEZI</name>
<dbReference type="CDD" id="cd00614">
    <property type="entry name" value="CGS_like"/>
    <property type="match status" value="1"/>
</dbReference>
<dbReference type="InterPro" id="IPR015422">
    <property type="entry name" value="PyrdxlP-dep_Trfase_small"/>
</dbReference>
<accession>A0A8E2DX19</accession>
<dbReference type="InterPro" id="IPR000277">
    <property type="entry name" value="Cys/Met-Metab_PyrdxlP-dep_enz"/>
</dbReference>
<keyword evidence="6" id="KW-0028">Amino-acid biosynthesis</keyword>
<dbReference type="EC" id="4.4.1.1" evidence="4"/>
<dbReference type="EMBL" id="KV745905">
    <property type="protein sequence ID" value="OCK73193.1"/>
    <property type="molecule type" value="Genomic_DNA"/>
</dbReference>
<evidence type="ECO:0000313" key="10">
    <source>
        <dbReference type="EMBL" id="OCK73193.1"/>
    </source>
</evidence>
<keyword evidence="10" id="KW-0456">Lyase</keyword>
<evidence type="ECO:0000256" key="8">
    <source>
        <dbReference type="PIRSR" id="PIRSR001434-2"/>
    </source>
</evidence>
<dbReference type="PIRSF" id="PIRSF001434">
    <property type="entry name" value="CGS"/>
    <property type="match status" value="1"/>
</dbReference>
<evidence type="ECO:0000256" key="5">
    <source>
        <dbReference type="ARBA" id="ARBA00022898"/>
    </source>
</evidence>
<dbReference type="Gene3D" id="3.90.1150.10">
    <property type="entry name" value="Aspartate Aminotransferase, domain 1"/>
    <property type="match status" value="1"/>
</dbReference>
<dbReference type="Gene3D" id="3.40.640.10">
    <property type="entry name" value="Type I PLP-dependent aspartate aminotransferase-like (Major domain)"/>
    <property type="match status" value="1"/>
</dbReference>
<dbReference type="InterPro" id="IPR015421">
    <property type="entry name" value="PyrdxlP-dep_Trfase_major"/>
</dbReference>
<dbReference type="FunFam" id="3.40.640.10:FF:000046">
    <property type="entry name" value="Cystathionine gamma-lyase"/>
    <property type="match status" value="1"/>
</dbReference>
<evidence type="ECO:0000256" key="7">
    <source>
        <dbReference type="ARBA" id="ARBA00029853"/>
    </source>
</evidence>
<keyword evidence="6" id="KW-0198">Cysteine biosynthesis</keyword>
<dbReference type="GO" id="GO:0019346">
    <property type="term" value="P:transsulfuration"/>
    <property type="evidence" value="ECO:0007669"/>
    <property type="project" value="InterPro"/>
</dbReference>
<keyword evidence="5 8" id="KW-0663">Pyridoxal phosphate</keyword>
<feature type="modified residue" description="N6-(pyridoxal phosphate)lysine" evidence="8">
    <location>
        <position position="202"/>
    </location>
</feature>
<sequence length="405" mass="44131">MAELDLYDRFRTRAVRLGLPRDEVTGALVEPICLTTTFEQRLPGKPQSQYVYSRPGNPSRVSLERCIADLESASHGLVFSSGLAATAMLMIAYASNSHVACMANLYSGKRRYLTLVGPKHGVAVSFADNMEEELEGVLRDDAKLVWIETPRNPTLSLVDIAAVSTVARRQGALTVVDNTFLSLYIQNPLKFGADLVLYLVTKFINGHSANNVKDVLMGAIAFKSPKLKSELSLLQNAMGSVPSPSDCWLAHRGNKTLYVRARTASETAKKLAVALEECPHVVTVIYPGLISHPQHPVAAKQHRESLGGGMIAFRIKGCGEAAEKFCESSRYFTLAESLSGVKSLCEIPACMTHTAIAEEERQRMGIYQDLIRLSVGLEDAEDLLEDVASTLAKVAEFIASQDNGN</sequence>
<dbReference type="GO" id="GO:0030170">
    <property type="term" value="F:pyridoxal phosphate binding"/>
    <property type="evidence" value="ECO:0007669"/>
    <property type="project" value="InterPro"/>
</dbReference>
<evidence type="ECO:0000256" key="4">
    <source>
        <dbReference type="ARBA" id="ARBA00012085"/>
    </source>
</evidence>
<evidence type="ECO:0000256" key="3">
    <source>
        <dbReference type="ARBA" id="ARBA00009077"/>
    </source>
</evidence>
<dbReference type="OrthoDB" id="3512640at2759"/>
<protein>
    <recommendedName>
        <fullName evidence="4">cystathionine gamma-lyase</fullName>
        <ecNumber evidence="4">4.4.1.1</ecNumber>
    </recommendedName>
    <alternativeName>
        <fullName evidence="7">Gamma-cystathionase</fullName>
    </alternativeName>
</protein>
<comment type="cofactor">
    <cofactor evidence="1 9">
        <name>pyridoxal 5'-phosphate</name>
        <dbReference type="ChEBI" id="CHEBI:597326"/>
    </cofactor>
</comment>
<evidence type="ECO:0000313" key="11">
    <source>
        <dbReference type="Proteomes" id="UP000250266"/>
    </source>
</evidence>
<evidence type="ECO:0000256" key="1">
    <source>
        <dbReference type="ARBA" id="ARBA00001933"/>
    </source>
</evidence>
<comment type="similarity">
    <text evidence="3 9">Belongs to the trans-sulfuration enzymes family.</text>
</comment>
<evidence type="ECO:0000256" key="6">
    <source>
        <dbReference type="ARBA" id="ARBA00023192"/>
    </source>
</evidence>
<dbReference type="GO" id="GO:0005737">
    <property type="term" value="C:cytoplasm"/>
    <property type="evidence" value="ECO:0007669"/>
    <property type="project" value="TreeGrafter"/>
</dbReference>
<dbReference type="PANTHER" id="PTHR11808">
    <property type="entry name" value="TRANS-SULFURATION ENZYME FAMILY MEMBER"/>
    <property type="match status" value="1"/>
</dbReference>
<dbReference type="PANTHER" id="PTHR11808:SF15">
    <property type="entry name" value="CYSTATHIONINE GAMMA-LYASE"/>
    <property type="match status" value="1"/>
</dbReference>
<dbReference type="SUPFAM" id="SSF53383">
    <property type="entry name" value="PLP-dependent transferases"/>
    <property type="match status" value="1"/>
</dbReference>
<gene>
    <name evidence="10" type="ORF">K432DRAFT_449501</name>
</gene>
<dbReference type="GO" id="GO:0019343">
    <property type="term" value="P:cysteine biosynthetic process via cystathionine"/>
    <property type="evidence" value="ECO:0007669"/>
    <property type="project" value="TreeGrafter"/>
</dbReference>
<evidence type="ECO:0000256" key="2">
    <source>
        <dbReference type="ARBA" id="ARBA00005038"/>
    </source>
</evidence>
<dbReference type="Proteomes" id="UP000250266">
    <property type="component" value="Unassembled WGS sequence"/>
</dbReference>
<comment type="pathway">
    <text evidence="2">Amino-acid biosynthesis; L-cysteine biosynthesis; L-cysteine from L-homocysteine and L-serine: step 2/2.</text>
</comment>
<dbReference type="GO" id="GO:0004123">
    <property type="term" value="F:cystathionine gamma-lyase activity"/>
    <property type="evidence" value="ECO:0007669"/>
    <property type="project" value="TreeGrafter"/>
</dbReference>
<dbReference type="AlphaFoldDB" id="A0A8E2DX19"/>